<sequence>MGGACVKGISSEERVENKRNKGRNKFSRRLVSSSRREEVVVLDSDVVDGNDVSTARLIPKPQGYGGGGTTSSVSEERRNKKRDTENVDVEVLPPLLKKASEYHQRSVAESGAGEVGSKLKIVQIPNGFEAESVNAGWPSWLASVAGEAIKGWIPRKADSFEKLNKIGQGTYSTVFKAHDLNTGKTVALKKVRFVNMDPESVRFMAREIFVLRRLDHINIIKLEGLITSKSSGSLYLIFEYMEHDLAGLAATPSIKLSESQVKCYMKQLFHGLDHCHSRGVLHRDIKGANLLIDNNGILKIADFGLSTFFSPDNKQPMTSRVVTLWYRPPELLLGAKEYNVAVDLWSSGCILAELLAGRPIMPGRTEVEQLHKIFKLCGSPSEEYWQKAKLRHLTLFKPQQSYHRCINDTFKDFPSSALVILDSLLAIEPENRGTSASALESEFFNTKPHACNPSSLPKYPPSKEFDAKLRAEEIRRQGVAALKGHGSESTKQRPRDPKTLLDTNTKLEKIQAQQNLNKAGQYGSSSRKMGRDDEHGNISVRSLTNLSVSNGPELKTQRSYVHRGVGGMPNFSGLLVSESSGKPQSRRDKRHTHWPEDNYRYNHLDGVEASEKHNLLKKPSTLSHKKEEKGCNKESTAVSNTEKDRINFSGPLYSHAGNIEEVLKEHERQITEAVRKAKIGKGNNARRNNG</sequence>
<evidence type="ECO:0000256" key="9">
    <source>
        <dbReference type="PROSITE-ProRule" id="PRU10141"/>
    </source>
</evidence>
<evidence type="ECO:0000256" key="8">
    <source>
        <dbReference type="ARBA" id="ARBA00049280"/>
    </source>
</evidence>
<comment type="caution">
    <text evidence="12">The sequence shown here is derived from an EMBL/GenBank/DDBJ whole genome shotgun (WGS) entry which is preliminary data.</text>
</comment>
<feature type="region of interest" description="Disordered" evidence="10">
    <location>
        <begin position="619"/>
        <end position="652"/>
    </location>
</feature>
<dbReference type="InterPro" id="IPR017441">
    <property type="entry name" value="Protein_kinase_ATP_BS"/>
</dbReference>
<dbReference type="InterPro" id="IPR011009">
    <property type="entry name" value="Kinase-like_dom_sf"/>
</dbReference>
<keyword evidence="4" id="KW-0808">Transferase</keyword>
<dbReference type="PROSITE" id="PS00108">
    <property type="entry name" value="PROTEIN_KINASE_ST"/>
    <property type="match status" value="1"/>
</dbReference>
<dbReference type="EC" id="2.7.11.23" evidence="2"/>
<accession>A0A0K9Q4Y8</accession>
<feature type="region of interest" description="Disordered" evidence="10">
    <location>
        <begin position="1"/>
        <end position="30"/>
    </location>
</feature>
<feature type="compositionally biased region" description="Basic and acidic residues" evidence="10">
    <location>
        <begin position="10"/>
        <end position="19"/>
    </location>
</feature>
<dbReference type="OMA" id="HWPEERF"/>
<keyword evidence="13" id="KW-1185">Reference proteome</keyword>
<evidence type="ECO:0000256" key="10">
    <source>
        <dbReference type="SAM" id="MobiDB-lite"/>
    </source>
</evidence>
<dbReference type="GO" id="GO:0008353">
    <property type="term" value="F:RNA polymerase II CTD heptapeptide repeat kinase activity"/>
    <property type="evidence" value="ECO:0000318"/>
    <property type="project" value="GO_Central"/>
</dbReference>
<feature type="compositionally biased region" description="Basic and acidic residues" evidence="10">
    <location>
        <begin position="74"/>
        <end position="85"/>
    </location>
</feature>
<reference evidence="13" key="1">
    <citation type="journal article" date="2016" name="Nature">
        <title>The genome of the seagrass Zostera marina reveals angiosperm adaptation to the sea.</title>
        <authorList>
            <person name="Olsen J.L."/>
            <person name="Rouze P."/>
            <person name="Verhelst B."/>
            <person name="Lin Y.-C."/>
            <person name="Bayer T."/>
            <person name="Collen J."/>
            <person name="Dattolo E."/>
            <person name="De Paoli E."/>
            <person name="Dittami S."/>
            <person name="Maumus F."/>
            <person name="Michel G."/>
            <person name="Kersting A."/>
            <person name="Lauritano C."/>
            <person name="Lohaus R."/>
            <person name="Toepel M."/>
            <person name="Tonon T."/>
            <person name="Vanneste K."/>
            <person name="Amirebrahimi M."/>
            <person name="Brakel J."/>
            <person name="Bostroem C."/>
            <person name="Chovatia M."/>
            <person name="Grimwood J."/>
            <person name="Jenkins J.W."/>
            <person name="Jueterbock A."/>
            <person name="Mraz A."/>
            <person name="Stam W.T."/>
            <person name="Tice H."/>
            <person name="Bornberg-Bauer E."/>
            <person name="Green P.J."/>
            <person name="Pearson G.A."/>
            <person name="Procaccini G."/>
            <person name="Duarte C.M."/>
            <person name="Schmutz J."/>
            <person name="Reusch T.B.H."/>
            <person name="Van de Peer Y."/>
        </authorList>
    </citation>
    <scope>NUCLEOTIDE SEQUENCE [LARGE SCALE GENOMIC DNA]</scope>
    <source>
        <strain evidence="13">cv. Finnish</strain>
    </source>
</reference>
<feature type="compositionally biased region" description="Basic and acidic residues" evidence="10">
    <location>
        <begin position="485"/>
        <end position="499"/>
    </location>
</feature>
<evidence type="ECO:0000313" key="12">
    <source>
        <dbReference type="EMBL" id="KMZ76234.1"/>
    </source>
</evidence>
<dbReference type="GO" id="GO:0032968">
    <property type="term" value="P:positive regulation of transcription elongation by RNA polymerase II"/>
    <property type="evidence" value="ECO:0000318"/>
    <property type="project" value="GO_Central"/>
</dbReference>
<keyword evidence="7 9" id="KW-0067">ATP-binding</keyword>
<protein>
    <recommendedName>
        <fullName evidence="2">[RNA-polymerase]-subunit kinase</fullName>
        <ecNumber evidence="2">2.7.11.23</ecNumber>
    </recommendedName>
</protein>
<dbReference type="FunFam" id="3.30.200.20:FF:000021">
    <property type="entry name" value="probable serine/threonine-protein kinase At1g54610"/>
    <property type="match status" value="1"/>
</dbReference>
<dbReference type="Pfam" id="PF00069">
    <property type="entry name" value="Pkinase"/>
    <property type="match status" value="1"/>
</dbReference>
<dbReference type="FunFam" id="1.10.510.10:FF:000043">
    <property type="entry name" value="probable serine/threonine-protein kinase At1g54610"/>
    <property type="match status" value="1"/>
</dbReference>
<dbReference type="InterPro" id="IPR008271">
    <property type="entry name" value="Ser/Thr_kinase_AS"/>
</dbReference>
<dbReference type="OrthoDB" id="779276at2759"/>
<gene>
    <name evidence="12" type="ORF">ZOSMA_105G00650</name>
</gene>
<organism evidence="12 13">
    <name type="scientific">Zostera marina</name>
    <name type="common">Eelgrass</name>
    <dbReference type="NCBI Taxonomy" id="29655"/>
    <lineage>
        <taxon>Eukaryota</taxon>
        <taxon>Viridiplantae</taxon>
        <taxon>Streptophyta</taxon>
        <taxon>Embryophyta</taxon>
        <taxon>Tracheophyta</taxon>
        <taxon>Spermatophyta</taxon>
        <taxon>Magnoliopsida</taxon>
        <taxon>Liliopsida</taxon>
        <taxon>Zosteraceae</taxon>
        <taxon>Zostera</taxon>
    </lineage>
</organism>
<feature type="binding site" evidence="9">
    <location>
        <position position="189"/>
    </location>
    <ligand>
        <name>ATP</name>
        <dbReference type="ChEBI" id="CHEBI:30616"/>
    </ligand>
</feature>
<dbReference type="EMBL" id="LFYR01000069">
    <property type="protein sequence ID" value="KMZ76234.1"/>
    <property type="molecule type" value="Genomic_DNA"/>
</dbReference>
<dbReference type="PROSITE" id="PS00107">
    <property type="entry name" value="PROTEIN_KINASE_ATP"/>
    <property type="match status" value="1"/>
</dbReference>
<dbReference type="Gene3D" id="1.10.510.10">
    <property type="entry name" value="Transferase(Phosphotransferase) domain 1"/>
    <property type="match status" value="1"/>
</dbReference>
<evidence type="ECO:0000256" key="3">
    <source>
        <dbReference type="ARBA" id="ARBA00022527"/>
    </source>
</evidence>
<dbReference type="AlphaFoldDB" id="A0A0K9Q4Y8"/>
<dbReference type="Proteomes" id="UP000036987">
    <property type="component" value="Unassembled WGS sequence"/>
</dbReference>
<evidence type="ECO:0000313" key="13">
    <source>
        <dbReference type="Proteomes" id="UP000036987"/>
    </source>
</evidence>
<dbReference type="InterPro" id="IPR050108">
    <property type="entry name" value="CDK"/>
</dbReference>
<evidence type="ECO:0000256" key="1">
    <source>
        <dbReference type="ARBA" id="ARBA00006485"/>
    </source>
</evidence>
<dbReference type="GO" id="GO:0000307">
    <property type="term" value="C:cyclin-dependent protein kinase holoenzyme complex"/>
    <property type="evidence" value="ECO:0000318"/>
    <property type="project" value="GO_Central"/>
</dbReference>
<dbReference type="GO" id="GO:0005634">
    <property type="term" value="C:nucleus"/>
    <property type="evidence" value="ECO:0000318"/>
    <property type="project" value="GO_Central"/>
</dbReference>
<evidence type="ECO:0000256" key="5">
    <source>
        <dbReference type="ARBA" id="ARBA00022741"/>
    </source>
</evidence>
<dbReference type="PANTHER" id="PTHR24056">
    <property type="entry name" value="CELL DIVISION PROTEIN KINASE"/>
    <property type="match status" value="1"/>
</dbReference>
<evidence type="ECO:0000256" key="2">
    <source>
        <dbReference type="ARBA" id="ARBA00012409"/>
    </source>
</evidence>
<comment type="similarity">
    <text evidence="1">Belongs to the protein kinase superfamily. CMGC Ser/Thr protein kinase family. CDC2/CDKX subfamily.</text>
</comment>
<dbReference type="PANTHER" id="PTHR24056:SF397">
    <property type="entry name" value="OS11G0242500 PROTEIN"/>
    <property type="match status" value="1"/>
</dbReference>
<evidence type="ECO:0000256" key="6">
    <source>
        <dbReference type="ARBA" id="ARBA00022777"/>
    </source>
</evidence>
<comment type="catalytic activity">
    <reaction evidence="8">
        <text>[DNA-directed RNA polymerase] + ATP = phospho-[DNA-directed RNA polymerase] + ADP + H(+)</text>
        <dbReference type="Rhea" id="RHEA:10216"/>
        <dbReference type="Rhea" id="RHEA-COMP:11321"/>
        <dbReference type="Rhea" id="RHEA-COMP:11322"/>
        <dbReference type="ChEBI" id="CHEBI:15378"/>
        <dbReference type="ChEBI" id="CHEBI:30616"/>
        <dbReference type="ChEBI" id="CHEBI:43176"/>
        <dbReference type="ChEBI" id="CHEBI:68546"/>
        <dbReference type="ChEBI" id="CHEBI:456216"/>
        <dbReference type="EC" id="2.7.11.23"/>
    </reaction>
</comment>
<keyword evidence="5 9" id="KW-0547">Nucleotide-binding</keyword>
<dbReference type="InterPro" id="IPR000719">
    <property type="entry name" value="Prot_kinase_dom"/>
</dbReference>
<name>A0A0K9Q4Y8_ZOSMR</name>
<dbReference type="Gene3D" id="3.30.200.20">
    <property type="entry name" value="Phosphorylase Kinase, domain 1"/>
    <property type="match status" value="1"/>
</dbReference>
<evidence type="ECO:0000259" key="11">
    <source>
        <dbReference type="PROSITE" id="PS50011"/>
    </source>
</evidence>
<keyword evidence="3" id="KW-0723">Serine/threonine-protein kinase</keyword>
<dbReference type="PROSITE" id="PS50011">
    <property type="entry name" value="PROTEIN_KINASE_DOM"/>
    <property type="match status" value="1"/>
</dbReference>
<evidence type="ECO:0000256" key="4">
    <source>
        <dbReference type="ARBA" id="ARBA00022679"/>
    </source>
</evidence>
<keyword evidence="6 12" id="KW-0418">Kinase</keyword>
<proteinExistence type="inferred from homology"/>
<feature type="compositionally biased region" description="Polar residues" evidence="10">
    <location>
        <begin position="514"/>
        <end position="527"/>
    </location>
</feature>
<feature type="region of interest" description="Disordered" evidence="10">
    <location>
        <begin position="53"/>
        <end position="85"/>
    </location>
</feature>
<dbReference type="SUPFAM" id="SSF56112">
    <property type="entry name" value="Protein kinase-like (PK-like)"/>
    <property type="match status" value="1"/>
</dbReference>
<feature type="region of interest" description="Disordered" evidence="10">
    <location>
        <begin position="480"/>
        <end position="499"/>
    </location>
</feature>
<dbReference type="STRING" id="29655.A0A0K9Q4Y8"/>
<dbReference type="GO" id="GO:0005524">
    <property type="term" value="F:ATP binding"/>
    <property type="evidence" value="ECO:0007669"/>
    <property type="project" value="UniProtKB-UniRule"/>
</dbReference>
<feature type="region of interest" description="Disordered" evidence="10">
    <location>
        <begin position="571"/>
        <end position="598"/>
    </location>
</feature>
<feature type="domain" description="Protein kinase" evidence="11">
    <location>
        <begin position="160"/>
        <end position="444"/>
    </location>
</feature>
<evidence type="ECO:0000256" key="7">
    <source>
        <dbReference type="ARBA" id="ARBA00022840"/>
    </source>
</evidence>
<feature type="region of interest" description="Disordered" evidence="10">
    <location>
        <begin position="514"/>
        <end position="535"/>
    </location>
</feature>
<dbReference type="SMART" id="SM00220">
    <property type="entry name" value="S_TKc"/>
    <property type="match status" value="1"/>
</dbReference>
<dbReference type="CDD" id="cd07840">
    <property type="entry name" value="STKc_CDK9_like"/>
    <property type="match status" value="1"/>
</dbReference>